<dbReference type="EMBL" id="BK015430">
    <property type="protein sequence ID" value="DAE06205.1"/>
    <property type="molecule type" value="Genomic_DNA"/>
</dbReference>
<reference evidence="1" key="1">
    <citation type="journal article" date="2021" name="Proc. Natl. Acad. Sci. U.S.A.">
        <title>A Catalog of Tens of Thousands of Viruses from Human Metagenomes Reveals Hidden Associations with Chronic Diseases.</title>
        <authorList>
            <person name="Tisza M.J."/>
            <person name="Buck C.B."/>
        </authorList>
    </citation>
    <scope>NUCLEOTIDE SEQUENCE</scope>
    <source>
        <strain evidence="1">CtwIa5</strain>
    </source>
</reference>
<organism evidence="1">
    <name type="scientific">Siphoviridae sp. ctwIa5</name>
    <dbReference type="NCBI Taxonomy" id="2825729"/>
    <lineage>
        <taxon>Viruses</taxon>
        <taxon>Duplodnaviria</taxon>
        <taxon>Heunggongvirae</taxon>
        <taxon>Uroviricota</taxon>
        <taxon>Caudoviricetes</taxon>
    </lineage>
</organism>
<protein>
    <submittedName>
        <fullName evidence="1">Uncharacterized protein</fullName>
    </submittedName>
</protein>
<evidence type="ECO:0000313" key="1">
    <source>
        <dbReference type="EMBL" id="DAE06205.1"/>
    </source>
</evidence>
<sequence>MDVNEMTPEQLREMADSKERMRAHLEEQYLGYKPAILAFDTAAKPQKLEPWQKAVVVEGTEYVLDMRRFKSRKVLKQVAKAQRATQKRNSVYEEAIRSGMSEEEATSKANEGVSIDEQLGYLTVMLGEDVEDRVAEAVTAKMGYDDFEEIVRIEELLIEAARLKN</sequence>
<proteinExistence type="predicted"/>
<name>A0A8S5PHW5_9CAUD</name>
<accession>A0A8S5PHW5</accession>